<evidence type="ECO:0000259" key="6">
    <source>
        <dbReference type="Pfam" id="PF00296"/>
    </source>
</evidence>
<sequence length="410" mass="44921">MSLQPHWYLPTSGDGRDVVGWAHSRIATAAPWPTDRAPTVDYLADVARAAERLGFASVLTPAGTWCEDPWIVTAALLRETRRLRFIVAQRPDAVTPTLAAQMAATFQRVSGGRLMLNVVTGSDDEEQRRYGDWLDHDARYARTAEWLGVLRGAWSGEPFDHDGEHYRVRGATVADAPDPVPPILLGGSSEPALRTAAAHADLHLSWGEPPAGLAPRLARLREAARAAGRRLAFGVRLHVITRDSSEQAWAEAARLLRGMDPQAIALAQRRAARTSSDGQRRMTALHGGRTDRLEIAPNLWAGFGLLRRHAGTALVGSHHEVADRLAEYHALGVEHVLLSGQPHLEEAHWFGEGVLPLLRERGLLAAHDHLPGREEPLTVEESARTTAHSPDPGPDPHEPHETPELQRTSR</sequence>
<reference evidence="7 8" key="1">
    <citation type="submission" date="2023-12" db="EMBL/GenBank/DDBJ databases">
        <title>Streptomyces sp. V4-01.</title>
        <authorList>
            <person name="Somphong A."/>
            <person name="Phongsopitanun W."/>
        </authorList>
    </citation>
    <scope>NUCLEOTIDE SEQUENCE [LARGE SCALE GENOMIC DNA]</scope>
    <source>
        <strain evidence="7 8">V4-01</strain>
    </source>
</reference>
<evidence type="ECO:0000313" key="7">
    <source>
        <dbReference type="EMBL" id="MEE4543871.1"/>
    </source>
</evidence>
<accession>A0ABU7PDK7</accession>
<feature type="domain" description="Luciferase-like" evidence="6">
    <location>
        <begin position="31"/>
        <end position="335"/>
    </location>
</feature>
<evidence type="ECO:0000256" key="1">
    <source>
        <dbReference type="ARBA" id="ARBA00022630"/>
    </source>
</evidence>
<comment type="caution">
    <text evidence="7">The sequence shown here is derived from an EMBL/GenBank/DDBJ whole genome shotgun (WGS) entry which is preliminary data.</text>
</comment>
<dbReference type="SUPFAM" id="SSF51679">
    <property type="entry name" value="Bacterial luciferase-like"/>
    <property type="match status" value="1"/>
</dbReference>
<dbReference type="Gene3D" id="3.20.20.30">
    <property type="entry name" value="Luciferase-like domain"/>
    <property type="match status" value="1"/>
</dbReference>
<dbReference type="Pfam" id="PF00296">
    <property type="entry name" value="Bac_luciferase"/>
    <property type="match status" value="1"/>
</dbReference>
<dbReference type="RefSeq" id="WP_330796669.1">
    <property type="nucleotide sequence ID" value="NZ_JAZEWV010000013.1"/>
</dbReference>
<keyword evidence="2" id="KW-0288">FMN</keyword>
<dbReference type="Proteomes" id="UP001344658">
    <property type="component" value="Unassembled WGS sequence"/>
</dbReference>
<feature type="compositionally biased region" description="Basic and acidic residues" evidence="5">
    <location>
        <begin position="394"/>
        <end position="404"/>
    </location>
</feature>
<evidence type="ECO:0000256" key="5">
    <source>
        <dbReference type="SAM" id="MobiDB-lite"/>
    </source>
</evidence>
<name>A0ABU7PDK7_9ACTN</name>
<dbReference type="PANTHER" id="PTHR42847">
    <property type="entry name" value="ALKANESULFONATE MONOOXYGENASE"/>
    <property type="match status" value="1"/>
</dbReference>
<dbReference type="PANTHER" id="PTHR42847:SF4">
    <property type="entry name" value="ALKANESULFONATE MONOOXYGENASE-RELATED"/>
    <property type="match status" value="1"/>
</dbReference>
<evidence type="ECO:0000256" key="2">
    <source>
        <dbReference type="ARBA" id="ARBA00022643"/>
    </source>
</evidence>
<dbReference type="EMBL" id="JAZEWV010000013">
    <property type="protein sequence ID" value="MEE4543871.1"/>
    <property type="molecule type" value="Genomic_DNA"/>
</dbReference>
<dbReference type="InterPro" id="IPR050172">
    <property type="entry name" value="SsuD_RutA_monooxygenase"/>
</dbReference>
<feature type="region of interest" description="Disordered" evidence="5">
    <location>
        <begin position="371"/>
        <end position="410"/>
    </location>
</feature>
<organism evidence="7 8">
    <name type="scientific">Actinacidiphila polyblastidii</name>
    <dbReference type="NCBI Taxonomy" id="3110430"/>
    <lineage>
        <taxon>Bacteria</taxon>
        <taxon>Bacillati</taxon>
        <taxon>Actinomycetota</taxon>
        <taxon>Actinomycetes</taxon>
        <taxon>Kitasatosporales</taxon>
        <taxon>Streptomycetaceae</taxon>
        <taxon>Actinacidiphila</taxon>
    </lineage>
</organism>
<gene>
    <name evidence="7" type="ORF">V2S66_18070</name>
</gene>
<evidence type="ECO:0000313" key="8">
    <source>
        <dbReference type="Proteomes" id="UP001344658"/>
    </source>
</evidence>
<dbReference type="InterPro" id="IPR011251">
    <property type="entry name" value="Luciferase-like_dom"/>
</dbReference>
<keyword evidence="4" id="KW-0503">Monooxygenase</keyword>
<dbReference type="CDD" id="cd01094">
    <property type="entry name" value="Alkanesulfonate_monoxygenase"/>
    <property type="match status" value="1"/>
</dbReference>
<protein>
    <submittedName>
        <fullName evidence="7">LLM class flavin-dependent oxidoreductase</fullName>
    </submittedName>
</protein>
<evidence type="ECO:0000256" key="3">
    <source>
        <dbReference type="ARBA" id="ARBA00023002"/>
    </source>
</evidence>
<keyword evidence="1" id="KW-0285">Flavoprotein</keyword>
<proteinExistence type="predicted"/>
<evidence type="ECO:0000256" key="4">
    <source>
        <dbReference type="ARBA" id="ARBA00023033"/>
    </source>
</evidence>
<keyword evidence="8" id="KW-1185">Reference proteome</keyword>
<keyword evidence="3" id="KW-0560">Oxidoreductase</keyword>
<dbReference type="InterPro" id="IPR036661">
    <property type="entry name" value="Luciferase-like_sf"/>
</dbReference>